<comment type="caution">
    <text evidence="4">The sequence shown here is derived from an EMBL/GenBank/DDBJ whole genome shotgun (WGS) entry which is preliminary data.</text>
</comment>
<dbReference type="EMBL" id="JACHYB010000001">
    <property type="protein sequence ID" value="MBB3186694.1"/>
    <property type="molecule type" value="Genomic_DNA"/>
</dbReference>
<name>A0A7W5H1J7_9PORP</name>
<keyword evidence="4" id="KW-0131">Cell cycle</keyword>
<dbReference type="PROSITE" id="PS51257">
    <property type="entry name" value="PROKAR_LIPOPROTEIN"/>
    <property type="match status" value="1"/>
</dbReference>
<feature type="chain" id="PRO_5030651617" evidence="2">
    <location>
        <begin position="25"/>
        <end position="167"/>
    </location>
</feature>
<evidence type="ECO:0000259" key="3">
    <source>
        <dbReference type="PROSITE" id="PS51724"/>
    </source>
</evidence>
<dbReference type="AlphaFoldDB" id="A0A7W5H1J7"/>
<sequence length="167" mass="17886">MKKTAYLLIIPVALMLGSCKTLHPAGIYEKAPAVSQSQPATEITSPTVSSSTTTSTASQNPAPANPVATTNENVRTESFTLAPSETNQNPIHMKYNVVVGSFENQSNAQRLSATLKAEGKDPAIVVNKNGMFRVIYDSFNDYAKATQEKLGLQGRFPGAWLLVQAGQ</sequence>
<organism evidence="4 5">
    <name type="scientific">Microbacter margulisiae</name>
    <dbReference type="NCBI Taxonomy" id="1350067"/>
    <lineage>
        <taxon>Bacteria</taxon>
        <taxon>Pseudomonadati</taxon>
        <taxon>Bacteroidota</taxon>
        <taxon>Bacteroidia</taxon>
        <taxon>Bacteroidales</taxon>
        <taxon>Porphyromonadaceae</taxon>
        <taxon>Microbacter</taxon>
    </lineage>
</organism>
<dbReference type="GO" id="GO:0042834">
    <property type="term" value="F:peptidoglycan binding"/>
    <property type="evidence" value="ECO:0007669"/>
    <property type="project" value="InterPro"/>
</dbReference>
<keyword evidence="4" id="KW-0132">Cell division</keyword>
<keyword evidence="5" id="KW-1185">Reference proteome</keyword>
<dbReference type="PROSITE" id="PS51724">
    <property type="entry name" value="SPOR"/>
    <property type="match status" value="1"/>
</dbReference>
<feature type="compositionally biased region" description="Polar residues" evidence="1">
    <location>
        <begin position="59"/>
        <end position="73"/>
    </location>
</feature>
<protein>
    <submittedName>
        <fullName evidence="4">Cell division protein FtsN</fullName>
    </submittedName>
</protein>
<dbReference type="SUPFAM" id="SSF110997">
    <property type="entry name" value="Sporulation related repeat"/>
    <property type="match status" value="1"/>
</dbReference>
<dbReference type="InterPro" id="IPR036680">
    <property type="entry name" value="SPOR-like_sf"/>
</dbReference>
<evidence type="ECO:0000313" key="5">
    <source>
        <dbReference type="Proteomes" id="UP000544222"/>
    </source>
</evidence>
<accession>A0A7W5H1J7</accession>
<keyword evidence="2" id="KW-0732">Signal</keyword>
<dbReference type="RefSeq" id="WP_183412551.1">
    <property type="nucleotide sequence ID" value="NZ_JACHYB010000001.1"/>
</dbReference>
<proteinExistence type="predicted"/>
<dbReference type="GO" id="GO:0051301">
    <property type="term" value="P:cell division"/>
    <property type="evidence" value="ECO:0007669"/>
    <property type="project" value="UniProtKB-KW"/>
</dbReference>
<feature type="compositionally biased region" description="Polar residues" evidence="1">
    <location>
        <begin position="34"/>
        <end position="43"/>
    </location>
</feature>
<feature type="domain" description="SPOR" evidence="3">
    <location>
        <begin position="89"/>
        <end position="166"/>
    </location>
</feature>
<feature type="compositionally biased region" description="Low complexity" evidence="1">
    <location>
        <begin position="44"/>
        <end position="58"/>
    </location>
</feature>
<reference evidence="4 5" key="1">
    <citation type="submission" date="2020-08" db="EMBL/GenBank/DDBJ databases">
        <title>Genomic Encyclopedia of Type Strains, Phase IV (KMG-IV): sequencing the most valuable type-strain genomes for metagenomic binning, comparative biology and taxonomic classification.</title>
        <authorList>
            <person name="Goeker M."/>
        </authorList>
    </citation>
    <scope>NUCLEOTIDE SEQUENCE [LARGE SCALE GENOMIC DNA]</scope>
    <source>
        <strain evidence="4 5">DSM 27471</strain>
    </source>
</reference>
<evidence type="ECO:0000256" key="1">
    <source>
        <dbReference type="SAM" id="MobiDB-lite"/>
    </source>
</evidence>
<dbReference type="Pfam" id="PF05036">
    <property type="entry name" value="SPOR"/>
    <property type="match status" value="1"/>
</dbReference>
<evidence type="ECO:0000313" key="4">
    <source>
        <dbReference type="EMBL" id="MBB3186694.1"/>
    </source>
</evidence>
<gene>
    <name evidence="4" type="ORF">FHX64_000857</name>
</gene>
<dbReference type="Gene3D" id="3.30.70.1070">
    <property type="entry name" value="Sporulation related repeat"/>
    <property type="match status" value="1"/>
</dbReference>
<dbReference type="InterPro" id="IPR007730">
    <property type="entry name" value="SPOR-like_dom"/>
</dbReference>
<feature type="signal peptide" evidence="2">
    <location>
        <begin position="1"/>
        <end position="24"/>
    </location>
</feature>
<evidence type="ECO:0000256" key="2">
    <source>
        <dbReference type="SAM" id="SignalP"/>
    </source>
</evidence>
<feature type="region of interest" description="Disordered" evidence="1">
    <location>
        <begin position="32"/>
        <end position="73"/>
    </location>
</feature>
<dbReference type="Proteomes" id="UP000544222">
    <property type="component" value="Unassembled WGS sequence"/>
</dbReference>